<comment type="PTM">
    <text evidence="1">Topaquinone (TPQ) is generated by copper-dependent autoxidation of a specific tyrosyl residue.</text>
</comment>
<evidence type="ECO:0000259" key="2">
    <source>
        <dbReference type="Pfam" id="PF01179"/>
    </source>
</evidence>
<keyword evidence="1" id="KW-0801">TPQ</keyword>
<gene>
    <name evidence="3" type="ORF">QTO34_004834</name>
</gene>
<dbReference type="SUPFAM" id="SSF49998">
    <property type="entry name" value="Amine oxidase catalytic domain"/>
    <property type="match status" value="2"/>
</dbReference>
<dbReference type="GO" id="GO:0052597">
    <property type="term" value="F:diamine oxidase activity"/>
    <property type="evidence" value="ECO:0007669"/>
    <property type="project" value="TreeGrafter"/>
</dbReference>
<comment type="caution">
    <text evidence="3">The sequence shown here is derived from an EMBL/GenBank/DDBJ whole genome shotgun (WGS) entry which is preliminary data.</text>
</comment>
<dbReference type="Proteomes" id="UP001177744">
    <property type="component" value="Unassembled WGS sequence"/>
</dbReference>
<keyword evidence="1" id="KW-0186">Copper</keyword>
<evidence type="ECO:0000313" key="4">
    <source>
        <dbReference type="Proteomes" id="UP001177744"/>
    </source>
</evidence>
<dbReference type="InterPro" id="IPR015798">
    <property type="entry name" value="Cu_amine_oxidase_C"/>
</dbReference>
<keyword evidence="1" id="KW-0479">Metal-binding</keyword>
<dbReference type="Gene3D" id="2.70.98.20">
    <property type="entry name" value="Copper amine oxidase, catalytic domain"/>
    <property type="match status" value="1"/>
</dbReference>
<evidence type="ECO:0000313" key="3">
    <source>
        <dbReference type="EMBL" id="KAK1335250.1"/>
    </source>
</evidence>
<dbReference type="GO" id="GO:0046677">
    <property type="term" value="P:response to antibiotic"/>
    <property type="evidence" value="ECO:0007669"/>
    <property type="project" value="TreeGrafter"/>
</dbReference>
<dbReference type="InterPro" id="IPR000269">
    <property type="entry name" value="Cu_amine_oxidase"/>
</dbReference>
<feature type="domain" description="Copper amine oxidase catalytic" evidence="2">
    <location>
        <begin position="6"/>
        <end position="64"/>
    </location>
</feature>
<dbReference type="EC" id="1.4.3.-" evidence="1"/>
<evidence type="ECO:0000256" key="1">
    <source>
        <dbReference type="RuleBase" id="RU000672"/>
    </source>
</evidence>
<dbReference type="GO" id="GO:0048038">
    <property type="term" value="F:quinone binding"/>
    <property type="evidence" value="ECO:0007669"/>
    <property type="project" value="InterPro"/>
</dbReference>
<keyword evidence="1" id="KW-0560">Oxidoreductase</keyword>
<dbReference type="InterPro" id="IPR049947">
    <property type="entry name" value="Cu_Am_Ox_Cu-bd"/>
</dbReference>
<accession>A0AA40LJL6</accession>
<dbReference type="EMBL" id="JAULJE010000014">
    <property type="protein sequence ID" value="KAK1335250.1"/>
    <property type="molecule type" value="Genomic_DNA"/>
</dbReference>
<dbReference type="Pfam" id="PF01179">
    <property type="entry name" value="Cu_amine_oxid"/>
    <property type="match status" value="2"/>
</dbReference>
<dbReference type="GO" id="GO:0009308">
    <property type="term" value="P:amine metabolic process"/>
    <property type="evidence" value="ECO:0007669"/>
    <property type="project" value="UniProtKB-UniRule"/>
</dbReference>
<proteinExistence type="inferred from homology"/>
<dbReference type="GO" id="GO:0005886">
    <property type="term" value="C:plasma membrane"/>
    <property type="evidence" value="ECO:0007669"/>
    <property type="project" value="TreeGrafter"/>
</dbReference>
<comment type="similarity">
    <text evidence="1">Belongs to the copper/topaquinone oxidase family.</text>
</comment>
<reference evidence="3" key="1">
    <citation type="submission" date="2023-06" db="EMBL/GenBank/DDBJ databases">
        <title>Reference genome for the Northern bat (Eptesicus nilssonii), a most northern bat species.</title>
        <authorList>
            <person name="Laine V.N."/>
            <person name="Pulliainen A.T."/>
            <person name="Lilley T.M."/>
        </authorList>
    </citation>
    <scope>NUCLEOTIDE SEQUENCE</scope>
    <source>
        <strain evidence="3">BLF_Eptnil</strain>
        <tissue evidence="3">Kidney</tissue>
    </source>
</reference>
<protein>
    <recommendedName>
        <fullName evidence="1">Amine oxidase</fullName>
        <ecNumber evidence="1">1.4.3.-</ecNumber>
    </recommendedName>
</protein>
<comment type="cofactor">
    <cofactor evidence="1">
        <name>Cu cation</name>
        <dbReference type="ChEBI" id="CHEBI:23378"/>
    </cofactor>
    <text evidence="1">Contains 1 topaquinone per subunit.</text>
</comment>
<dbReference type="PANTHER" id="PTHR10638">
    <property type="entry name" value="COPPER AMINE OXIDASE"/>
    <property type="match status" value="1"/>
</dbReference>
<dbReference type="InterPro" id="IPR036460">
    <property type="entry name" value="Cu_amine_oxidase_C_sf"/>
</dbReference>
<name>A0AA40LJL6_CNENI</name>
<feature type="domain" description="Copper amine oxidase catalytic" evidence="2">
    <location>
        <begin position="128"/>
        <end position="175"/>
    </location>
</feature>
<dbReference type="PROSITE" id="PS01165">
    <property type="entry name" value="COPPER_AMINE_OXID_2"/>
    <property type="match status" value="1"/>
</dbReference>
<sequence length="199" mass="22207">MAEQVLPPGWQEERAITWARYPLAVTKYRESELCSSSIYNQNDPWDPPVVFEEFLRNNENIEEEVLAPPSSSPSPRLELRPVLGPVPAAPCCGESKLSGPQICPFLIRRAGGVAHPSPLRARQHCPPLSPQDLVAWVTVGFLHIPHSEDIPNTATPGNSVGFLLRPFNFFPEDPSVASRDTVIVWPRDNGPNYVQRWIP</sequence>
<organism evidence="3 4">
    <name type="scientific">Cnephaeus nilssonii</name>
    <name type="common">Northern bat</name>
    <name type="synonym">Eptesicus nilssonii</name>
    <dbReference type="NCBI Taxonomy" id="3371016"/>
    <lineage>
        <taxon>Eukaryota</taxon>
        <taxon>Metazoa</taxon>
        <taxon>Chordata</taxon>
        <taxon>Craniata</taxon>
        <taxon>Vertebrata</taxon>
        <taxon>Euteleostomi</taxon>
        <taxon>Mammalia</taxon>
        <taxon>Eutheria</taxon>
        <taxon>Laurasiatheria</taxon>
        <taxon>Chiroptera</taxon>
        <taxon>Yangochiroptera</taxon>
        <taxon>Vespertilionidae</taxon>
        <taxon>Cnephaeus</taxon>
    </lineage>
</organism>
<dbReference type="GO" id="GO:0005507">
    <property type="term" value="F:copper ion binding"/>
    <property type="evidence" value="ECO:0007669"/>
    <property type="project" value="InterPro"/>
</dbReference>
<keyword evidence="4" id="KW-1185">Reference proteome</keyword>
<dbReference type="AlphaFoldDB" id="A0AA40LJL6"/>
<dbReference type="PANTHER" id="PTHR10638:SF3">
    <property type="entry name" value="AMILORIDE-SENSITIVE AMINE OXIDASE [COPPER-CONTAINING]"/>
    <property type="match status" value="1"/>
</dbReference>
<dbReference type="GO" id="GO:0008131">
    <property type="term" value="F:primary methylamine oxidase activity"/>
    <property type="evidence" value="ECO:0007669"/>
    <property type="project" value="InterPro"/>
</dbReference>